<keyword evidence="3" id="KW-1185">Reference proteome</keyword>
<organism evidence="2 3">
    <name type="scientific">Perca flavescens</name>
    <name type="common">American yellow perch</name>
    <name type="synonym">Morone flavescens</name>
    <dbReference type="NCBI Taxonomy" id="8167"/>
    <lineage>
        <taxon>Eukaryota</taxon>
        <taxon>Metazoa</taxon>
        <taxon>Chordata</taxon>
        <taxon>Craniata</taxon>
        <taxon>Vertebrata</taxon>
        <taxon>Euteleostomi</taxon>
        <taxon>Actinopterygii</taxon>
        <taxon>Neopterygii</taxon>
        <taxon>Teleostei</taxon>
        <taxon>Neoteleostei</taxon>
        <taxon>Acanthomorphata</taxon>
        <taxon>Eupercaria</taxon>
        <taxon>Perciformes</taxon>
        <taxon>Percoidei</taxon>
        <taxon>Percidae</taxon>
        <taxon>Percinae</taxon>
        <taxon>Perca</taxon>
    </lineage>
</organism>
<gene>
    <name evidence="2" type="ORF">EPR50_G00022770</name>
</gene>
<dbReference type="Proteomes" id="UP000295070">
    <property type="component" value="Chromosome 3"/>
</dbReference>
<feature type="region of interest" description="Disordered" evidence="1">
    <location>
        <begin position="23"/>
        <end position="42"/>
    </location>
</feature>
<evidence type="ECO:0000313" key="2">
    <source>
        <dbReference type="EMBL" id="TDH14690.1"/>
    </source>
</evidence>
<evidence type="ECO:0000313" key="3">
    <source>
        <dbReference type="Proteomes" id="UP000295070"/>
    </source>
</evidence>
<dbReference type="AlphaFoldDB" id="A0A484DJ21"/>
<reference evidence="2 3" key="1">
    <citation type="submission" date="2019-01" db="EMBL/GenBank/DDBJ databases">
        <title>A chromosome-scale genome assembly of the yellow perch, Perca flavescens.</title>
        <authorList>
            <person name="Feron R."/>
            <person name="Morvezen R."/>
            <person name="Bestin A."/>
            <person name="Haffray P."/>
            <person name="Klopp C."/>
            <person name="Zahm M."/>
            <person name="Cabau C."/>
            <person name="Roques C."/>
            <person name="Donnadieu C."/>
            <person name="Bouchez O."/>
            <person name="Christie M."/>
            <person name="Larson W."/>
            <person name="Guiguen Y."/>
        </authorList>
    </citation>
    <scope>NUCLEOTIDE SEQUENCE [LARGE SCALE GENOMIC DNA]</scope>
    <source>
        <strain evidence="2">YP-PL-M2</strain>
        <tissue evidence="2">Blood</tissue>
    </source>
</reference>
<name>A0A484DJ21_PERFV</name>
<evidence type="ECO:0000256" key="1">
    <source>
        <dbReference type="SAM" id="MobiDB-lite"/>
    </source>
</evidence>
<dbReference type="EMBL" id="SCKG01000003">
    <property type="protein sequence ID" value="TDH14690.1"/>
    <property type="molecule type" value="Genomic_DNA"/>
</dbReference>
<sequence length="94" mass="9836">MKPIWLIRTWETLSGRIVIPSDHVSKKHSAAPTCPVDRPASGAPVLSTSVIASSAGRGRQHGGDSSTDAETRIIESGTLTCTQLCIHSAGQSAQ</sequence>
<accession>A0A484DJ21</accession>
<comment type="caution">
    <text evidence="2">The sequence shown here is derived from an EMBL/GenBank/DDBJ whole genome shotgun (WGS) entry which is preliminary data.</text>
</comment>
<protein>
    <submittedName>
        <fullName evidence="2">Uncharacterized protein</fullName>
    </submittedName>
</protein>
<proteinExistence type="predicted"/>